<dbReference type="STRING" id="1835702.A0A1F5LMK0"/>
<feature type="region of interest" description="Disordered" evidence="1">
    <location>
        <begin position="358"/>
        <end position="395"/>
    </location>
</feature>
<dbReference type="EMBL" id="LXJU01000006">
    <property type="protein sequence ID" value="OGE54250.1"/>
    <property type="molecule type" value="Genomic_DNA"/>
</dbReference>
<reference evidence="2 3" key="1">
    <citation type="journal article" date="2016" name="Sci. Rep.">
        <title>Penicillium arizonense, a new, genome sequenced fungal species, reveals a high chemical diversity in secreted metabolites.</title>
        <authorList>
            <person name="Grijseels S."/>
            <person name="Nielsen J.C."/>
            <person name="Randelovic M."/>
            <person name="Nielsen J."/>
            <person name="Nielsen K.F."/>
            <person name="Workman M."/>
            <person name="Frisvad J.C."/>
        </authorList>
    </citation>
    <scope>NUCLEOTIDE SEQUENCE [LARGE SCALE GENOMIC DNA]</scope>
    <source>
        <strain evidence="2 3">CBS 141311</strain>
    </source>
</reference>
<feature type="compositionally biased region" description="Low complexity" evidence="1">
    <location>
        <begin position="371"/>
        <end position="388"/>
    </location>
</feature>
<feature type="compositionally biased region" description="Low complexity" evidence="1">
    <location>
        <begin position="512"/>
        <end position="527"/>
    </location>
</feature>
<dbReference type="RefSeq" id="XP_022489686.1">
    <property type="nucleotide sequence ID" value="XM_022630127.1"/>
</dbReference>
<evidence type="ECO:0000256" key="1">
    <source>
        <dbReference type="SAM" id="MobiDB-lite"/>
    </source>
</evidence>
<dbReference type="GeneID" id="34574861"/>
<protein>
    <submittedName>
        <fullName evidence="2">Uncharacterized protein</fullName>
    </submittedName>
</protein>
<feature type="compositionally biased region" description="Basic and acidic residues" evidence="1">
    <location>
        <begin position="310"/>
        <end position="324"/>
    </location>
</feature>
<dbReference type="AlphaFoldDB" id="A0A1F5LMK0"/>
<proteinExistence type="predicted"/>
<dbReference type="Proteomes" id="UP000177622">
    <property type="component" value="Unassembled WGS sequence"/>
</dbReference>
<feature type="region of interest" description="Disordered" evidence="1">
    <location>
        <begin position="193"/>
        <end position="245"/>
    </location>
</feature>
<organism evidence="2 3">
    <name type="scientific">Penicillium arizonense</name>
    <dbReference type="NCBI Taxonomy" id="1835702"/>
    <lineage>
        <taxon>Eukaryota</taxon>
        <taxon>Fungi</taxon>
        <taxon>Dikarya</taxon>
        <taxon>Ascomycota</taxon>
        <taxon>Pezizomycotina</taxon>
        <taxon>Eurotiomycetes</taxon>
        <taxon>Eurotiomycetidae</taxon>
        <taxon>Eurotiales</taxon>
        <taxon>Aspergillaceae</taxon>
        <taxon>Penicillium</taxon>
    </lineage>
</organism>
<feature type="region of interest" description="Disordered" evidence="1">
    <location>
        <begin position="508"/>
        <end position="550"/>
    </location>
</feature>
<keyword evidence="3" id="KW-1185">Reference proteome</keyword>
<name>A0A1F5LMK0_PENAI</name>
<gene>
    <name evidence="2" type="ORF">PENARI_c006G00782</name>
</gene>
<evidence type="ECO:0000313" key="2">
    <source>
        <dbReference type="EMBL" id="OGE54250.1"/>
    </source>
</evidence>
<comment type="caution">
    <text evidence="2">The sequence shown here is derived from an EMBL/GenBank/DDBJ whole genome shotgun (WGS) entry which is preliminary data.</text>
</comment>
<feature type="compositionally biased region" description="Basic and acidic residues" evidence="1">
    <location>
        <begin position="208"/>
        <end position="217"/>
    </location>
</feature>
<evidence type="ECO:0000313" key="3">
    <source>
        <dbReference type="Proteomes" id="UP000177622"/>
    </source>
</evidence>
<feature type="region of interest" description="Disordered" evidence="1">
    <location>
        <begin position="69"/>
        <end position="101"/>
    </location>
</feature>
<sequence>MESNGPIFDEAQYRRDVLNLSSPEAEQARAQQLADEARQLGVKMPEMEATAPLSASIASGLLELSSPLLSSGSSTDRISVYDGSVTPSHEPGSPSTSALDQVVSSLSEITIASDHINPGSTRSLASLSTRPTSFCSSEGRTGLAGHGYNNDPFEGKSHRHSMLSVASADKKEKRRSSLKSAIGRIHFRKRRTSPPIVMSPDSRITLSKSDKGVDHVYLEPTPGSNNPDDGDIPPAIPRSPKRTTEAPLPRLRIPLFNKEALQRSLDDPELSELHKRQEMEKNRHLAFQETALNILRRRHQDAVSEQQSENQRREDEKREKNIDDTIRLEERQLAVEIEQQREFDRAKMNSATRIKHMEGYFRNASPPPSPSITATTTERSSGSFSDSASPPPTRQFTRQHMEQLEQQYHDHESMDQLHDARIKVLRDRQEVKLQETMARLEKELNAMCKQHEQDITTLQQEQQAEEISLTQALDSKKTSLRDRWQLEEAILRRTLEVRHGQLYGPLPPVSFTNTTPDTDTPVTITVPESSPLGASSTPDTIHPARDGVAP</sequence>
<feature type="region of interest" description="Disordered" evidence="1">
    <location>
        <begin position="298"/>
        <end position="324"/>
    </location>
</feature>
<accession>A0A1F5LMK0</accession>
<dbReference type="OrthoDB" id="9977870at2759"/>